<dbReference type="InterPro" id="IPR008462">
    <property type="entry name" value="CsbD"/>
</dbReference>
<dbReference type="Pfam" id="PF05532">
    <property type="entry name" value="CsbD"/>
    <property type="match status" value="1"/>
</dbReference>
<accession>A0AB33JYI2</accession>
<sequence>MSTPSDKMKHKGQEFVGKAKETTGDMTGDDRLKGEGQGDQAESKVKQAGDKAKDKVQEGIDKAKGLFDR</sequence>
<dbReference type="RefSeq" id="WP_407989457.1">
    <property type="nucleotide sequence ID" value="NZ_AP035881.2"/>
</dbReference>
<dbReference type="InterPro" id="IPR036629">
    <property type="entry name" value="YjbJ_sf"/>
</dbReference>
<feature type="compositionally biased region" description="Basic and acidic residues" evidence="2">
    <location>
        <begin position="11"/>
        <end position="69"/>
    </location>
</feature>
<evidence type="ECO:0000256" key="2">
    <source>
        <dbReference type="SAM" id="MobiDB-lite"/>
    </source>
</evidence>
<name>A0AB33JYI2_9ACTN</name>
<evidence type="ECO:0000259" key="3">
    <source>
        <dbReference type="Pfam" id="PF05532"/>
    </source>
</evidence>
<feature type="region of interest" description="Disordered" evidence="2">
    <location>
        <begin position="1"/>
        <end position="69"/>
    </location>
</feature>
<comment type="similarity">
    <text evidence="1">Belongs to the UPF0337 (CsbD) family.</text>
</comment>
<gene>
    <name evidence="4" type="ORF">KCMC57_34430</name>
</gene>
<dbReference type="SUPFAM" id="SSF69047">
    <property type="entry name" value="Hypothetical protein YjbJ"/>
    <property type="match status" value="1"/>
</dbReference>
<protein>
    <submittedName>
        <fullName evidence="4">CsbD family protein</fullName>
    </submittedName>
</protein>
<proteinExistence type="inferred from homology"/>
<feature type="domain" description="CsbD-like" evidence="3">
    <location>
        <begin position="6"/>
        <end position="57"/>
    </location>
</feature>
<organism evidence="4">
    <name type="scientific">Kitasatospora sp. CMC57</name>
    <dbReference type="NCBI Taxonomy" id="3231513"/>
    <lineage>
        <taxon>Bacteria</taxon>
        <taxon>Bacillati</taxon>
        <taxon>Actinomycetota</taxon>
        <taxon>Actinomycetes</taxon>
        <taxon>Kitasatosporales</taxon>
        <taxon>Streptomycetaceae</taxon>
        <taxon>Kitasatospora</taxon>
    </lineage>
</organism>
<dbReference type="Gene3D" id="1.10.1470.10">
    <property type="entry name" value="YjbJ"/>
    <property type="match status" value="1"/>
</dbReference>
<evidence type="ECO:0000256" key="1">
    <source>
        <dbReference type="ARBA" id="ARBA00009129"/>
    </source>
</evidence>
<reference evidence="4" key="1">
    <citation type="submission" date="2024-07" db="EMBL/GenBank/DDBJ databases">
        <title>Complete genome sequences of cellulolytic bacteria, Kitasatospora sp. CMC57 and Streptomyces sp. CMC78, isolated from Japanese agricultural soil.</title>
        <authorList>
            <person name="Hashimoto T."/>
            <person name="Ito M."/>
            <person name="Iwamoto M."/>
            <person name="Fukahori D."/>
            <person name="Shoda T."/>
            <person name="Sakoda M."/>
            <person name="Morohoshi T."/>
            <person name="Mitsuboshi M."/>
            <person name="Nishizawa T."/>
        </authorList>
    </citation>
    <scope>NUCLEOTIDE SEQUENCE</scope>
    <source>
        <strain evidence="4">CMC57</strain>
    </source>
</reference>
<dbReference type="AlphaFoldDB" id="A0AB33JYI2"/>
<evidence type="ECO:0000313" key="4">
    <source>
        <dbReference type="EMBL" id="BFP47075.1"/>
    </source>
</evidence>
<dbReference type="EMBL" id="AP035881">
    <property type="protein sequence ID" value="BFP47075.1"/>
    <property type="molecule type" value="Genomic_DNA"/>
</dbReference>